<dbReference type="AlphaFoldDB" id="A0A0A6PSP6"/>
<dbReference type="Proteomes" id="UP000238081">
    <property type="component" value="Unassembled WGS sequence"/>
</dbReference>
<organism evidence="1 2">
    <name type="scientific">Clostridium butyricum</name>
    <dbReference type="NCBI Taxonomy" id="1492"/>
    <lineage>
        <taxon>Bacteria</taxon>
        <taxon>Bacillati</taxon>
        <taxon>Bacillota</taxon>
        <taxon>Clostridia</taxon>
        <taxon>Eubacteriales</taxon>
        <taxon>Clostridiaceae</taxon>
        <taxon>Clostridium</taxon>
    </lineage>
</organism>
<sequence>MMELKKQDITELILHISELVTHINLNTNHEAFMTHYGHTKQIDASVYVNGWKEDKYADFIISAYYDSSDYKENLEKIIEKLKSVK</sequence>
<name>A0A0A6PSP6_CLOBU</name>
<dbReference type="RefSeq" id="WP_043662908.1">
    <property type="nucleotide sequence ID" value="NZ_JSEG01000005.1"/>
</dbReference>
<gene>
    <name evidence="1" type="ORF">AWN73_09800</name>
</gene>
<dbReference type="EMBL" id="LRDH01000077">
    <property type="protein sequence ID" value="PPV16553.1"/>
    <property type="molecule type" value="Genomic_DNA"/>
</dbReference>
<evidence type="ECO:0000313" key="1">
    <source>
        <dbReference type="EMBL" id="PPV16553.1"/>
    </source>
</evidence>
<comment type="caution">
    <text evidence="1">The sequence shown here is derived from an EMBL/GenBank/DDBJ whole genome shotgun (WGS) entry which is preliminary data.</text>
</comment>
<proteinExistence type="predicted"/>
<reference evidence="1 2" key="1">
    <citation type="submission" date="2016-01" db="EMBL/GenBank/DDBJ databases">
        <title>Characterization of the Clostridium difficile lineages that are prevalent in Hong Kong and China.</title>
        <authorList>
            <person name="Kwok J.S.-L."/>
            <person name="Lam W.-Y."/>
            <person name="Ip M."/>
            <person name="Chan T.-F."/>
            <person name="Hawkey P.M."/>
            <person name="Tsui S.K.-W."/>
        </authorList>
    </citation>
    <scope>NUCLEOTIDE SEQUENCE [LARGE SCALE GENOMIC DNA]</scope>
    <source>
        <strain evidence="1 2">300064</strain>
    </source>
</reference>
<accession>A0A0A6PSP6</accession>
<protein>
    <submittedName>
        <fullName evidence="1">Uncharacterized protein</fullName>
    </submittedName>
</protein>
<evidence type="ECO:0000313" key="2">
    <source>
        <dbReference type="Proteomes" id="UP000238081"/>
    </source>
</evidence>